<dbReference type="InterPro" id="IPR004378">
    <property type="entry name" value="F420H2_quin_Rdtase"/>
</dbReference>
<organism evidence="1 2">
    <name type="scientific">Actinoplanes auranticolor</name>
    <dbReference type="NCBI Taxonomy" id="47988"/>
    <lineage>
        <taxon>Bacteria</taxon>
        <taxon>Bacillati</taxon>
        <taxon>Actinomycetota</taxon>
        <taxon>Actinomycetes</taxon>
        <taxon>Micromonosporales</taxon>
        <taxon>Micromonosporaceae</taxon>
        <taxon>Actinoplanes</taxon>
    </lineage>
</organism>
<dbReference type="AlphaFoldDB" id="A0A919S7A0"/>
<sequence length="118" mass="13189">MPSLSRASLVRFAVPFNKRMSALIASPRWGRFVGRKIVLLTYTGRRSGRTFTIPVGFVRDGDRITIGVRMPEAKTWWRNFLGAGAPLSLHLDGTDRAGHATSHRDDRGRVTVSVLLDR</sequence>
<evidence type="ECO:0000313" key="2">
    <source>
        <dbReference type="Proteomes" id="UP000681340"/>
    </source>
</evidence>
<gene>
    <name evidence="1" type="ORF">Aau02nite_24310</name>
</gene>
<dbReference type="InterPro" id="IPR012349">
    <property type="entry name" value="Split_barrel_FMN-bd"/>
</dbReference>
<comment type="caution">
    <text evidence="1">The sequence shown here is derived from an EMBL/GenBank/DDBJ whole genome shotgun (WGS) entry which is preliminary data.</text>
</comment>
<reference evidence="1" key="1">
    <citation type="submission" date="2021-03" db="EMBL/GenBank/DDBJ databases">
        <title>Whole genome shotgun sequence of Actinoplanes auranticolor NBRC 12245.</title>
        <authorList>
            <person name="Komaki H."/>
            <person name="Tamura T."/>
        </authorList>
    </citation>
    <scope>NUCLEOTIDE SEQUENCE</scope>
    <source>
        <strain evidence="1">NBRC 12245</strain>
    </source>
</reference>
<dbReference type="RefSeq" id="WP_212988464.1">
    <property type="nucleotide sequence ID" value="NZ_BAABEA010000019.1"/>
</dbReference>
<accession>A0A919S7A0</accession>
<protein>
    <recommendedName>
        <fullName evidence="3">Deazaflavin-dependent oxidoreductase (Nitroreductase family)</fullName>
    </recommendedName>
</protein>
<dbReference type="GO" id="GO:0016491">
    <property type="term" value="F:oxidoreductase activity"/>
    <property type="evidence" value="ECO:0007669"/>
    <property type="project" value="InterPro"/>
</dbReference>
<evidence type="ECO:0000313" key="1">
    <source>
        <dbReference type="EMBL" id="GIM66757.1"/>
    </source>
</evidence>
<proteinExistence type="predicted"/>
<keyword evidence="2" id="KW-1185">Reference proteome</keyword>
<dbReference type="EMBL" id="BOQL01000021">
    <property type="protein sequence ID" value="GIM66757.1"/>
    <property type="molecule type" value="Genomic_DNA"/>
</dbReference>
<evidence type="ECO:0008006" key="3">
    <source>
        <dbReference type="Google" id="ProtNLM"/>
    </source>
</evidence>
<dbReference type="Proteomes" id="UP000681340">
    <property type="component" value="Unassembled WGS sequence"/>
</dbReference>
<name>A0A919S7A0_9ACTN</name>
<dbReference type="Gene3D" id="2.30.110.10">
    <property type="entry name" value="Electron Transport, Fmn-binding Protein, Chain A"/>
    <property type="match status" value="1"/>
</dbReference>
<dbReference type="Pfam" id="PF04075">
    <property type="entry name" value="F420H2_quin_red"/>
    <property type="match status" value="1"/>
</dbReference>